<dbReference type="Pfam" id="PF00002">
    <property type="entry name" value="7tm_2"/>
    <property type="match status" value="1"/>
</dbReference>
<feature type="domain" description="G-protein coupled receptors family 2 profile 2" evidence="6">
    <location>
        <begin position="4"/>
        <end position="239"/>
    </location>
</feature>
<feature type="transmembrane region" description="Helical" evidence="5">
    <location>
        <begin position="113"/>
        <end position="135"/>
    </location>
</feature>
<dbReference type="InterPro" id="IPR000832">
    <property type="entry name" value="GPCR_2_secretin-like"/>
</dbReference>
<accession>R7TYL3</accession>
<reference evidence="9" key="1">
    <citation type="submission" date="2012-12" db="EMBL/GenBank/DDBJ databases">
        <authorList>
            <person name="Hellsten U."/>
            <person name="Grimwood J."/>
            <person name="Chapman J.A."/>
            <person name="Shapiro H."/>
            <person name="Aerts A."/>
            <person name="Otillar R.P."/>
            <person name="Terry A.Y."/>
            <person name="Boore J.L."/>
            <person name="Simakov O."/>
            <person name="Marletaz F."/>
            <person name="Cho S.-J."/>
            <person name="Edsinger-Gonzales E."/>
            <person name="Havlak P."/>
            <person name="Kuo D.-H."/>
            <person name="Larsson T."/>
            <person name="Lv J."/>
            <person name="Arendt D."/>
            <person name="Savage R."/>
            <person name="Osoegawa K."/>
            <person name="de Jong P."/>
            <person name="Lindberg D.R."/>
            <person name="Seaver E.C."/>
            <person name="Weisblat D.A."/>
            <person name="Putnam N.H."/>
            <person name="Grigoriev I.V."/>
            <person name="Rokhsar D.S."/>
        </authorList>
    </citation>
    <scope>NUCLEOTIDE SEQUENCE</scope>
    <source>
        <strain evidence="9">I ESC-2004</strain>
    </source>
</reference>
<dbReference type="EMBL" id="KB308810">
    <property type="protein sequence ID" value="ELT96521.1"/>
    <property type="molecule type" value="Genomic_DNA"/>
</dbReference>
<evidence type="ECO:0000256" key="1">
    <source>
        <dbReference type="ARBA" id="ARBA00004141"/>
    </source>
</evidence>
<evidence type="ECO:0000256" key="2">
    <source>
        <dbReference type="ARBA" id="ARBA00022692"/>
    </source>
</evidence>
<dbReference type="PANTHER" id="PTHR45902:SF4">
    <property type="entry name" value="G-PROTEIN COUPLED RECEPTORS FAMILY 2 PROFILE 2 DOMAIN-CONTAINING PROTEIN"/>
    <property type="match status" value="1"/>
</dbReference>
<keyword evidence="2 5" id="KW-0812">Transmembrane</keyword>
<feature type="transmembrane region" description="Helical" evidence="5">
    <location>
        <begin position="155"/>
        <end position="177"/>
    </location>
</feature>
<protein>
    <recommendedName>
        <fullName evidence="6">G-protein coupled receptors family 2 profile 2 domain-containing protein</fullName>
    </recommendedName>
</protein>
<dbReference type="Proteomes" id="UP000014760">
    <property type="component" value="Unassembled WGS sequence"/>
</dbReference>
<dbReference type="PANTHER" id="PTHR45902">
    <property type="entry name" value="LATROPHILIN RECEPTOR-LIKE PROTEIN A"/>
    <property type="match status" value="1"/>
</dbReference>
<evidence type="ECO:0000256" key="4">
    <source>
        <dbReference type="ARBA" id="ARBA00023136"/>
    </source>
</evidence>
<dbReference type="OrthoDB" id="6134459at2759"/>
<proteinExistence type="predicted"/>
<evidence type="ECO:0000313" key="7">
    <source>
        <dbReference type="EMBL" id="ELT96521.1"/>
    </source>
</evidence>
<reference evidence="8" key="3">
    <citation type="submission" date="2015-06" db="UniProtKB">
        <authorList>
            <consortium name="EnsemblMetazoa"/>
        </authorList>
    </citation>
    <scope>IDENTIFICATION</scope>
</reference>
<dbReference type="GO" id="GO:0004930">
    <property type="term" value="F:G protein-coupled receptor activity"/>
    <property type="evidence" value="ECO:0007669"/>
    <property type="project" value="InterPro"/>
</dbReference>
<dbReference type="Gene3D" id="1.20.1070.10">
    <property type="entry name" value="Rhodopsin 7-helix transmembrane proteins"/>
    <property type="match status" value="1"/>
</dbReference>
<feature type="transmembrane region" description="Helical" evidence="5">
    <location>
        <begin position="6"/>
        <end position="28"/>
    </location>
</feature>
<dbReference type="GO" id="GO:0007166">
    <property type="term" value="P:cell surface receptor signaling pathway"/>
    <property type="evidence" value="ECO:0007669"/>
    <property type="project" value="InterPro"/>
</dbReference>
<organism evidence="7">
    <name type="scientific">Capitella teleta</name>
    <name type="common">Polychaete worm</name>
    <dbReference type="NCBI Taxonomy" id="283909"/>
    <lineage>
        <taxon>Eukaryota</taxon>
        <taxon>Metazoa</taxon>
        <taxon>Spiralia</taxon>
        <taxon>Lophotrochozoa</taxon>
        <taxon>Annelida</taxon>
        <taxon>Polychaeta</taxon>
        <taxon>Sedentaria</taxon>
        <taxon>Scolecida</taxon>
        <taxon>Capitellidae</taxon>
        <taxon>Capitella</taxon>
    </lineage>
</organism>
<evidence type="ECO:0000256" key="3">
    <source>
        <dbReference type="ARBA" id="ARBA00022989"/>
    </source>
</evidence>
<gene>
    <name evidence="7" type="ORF">CAPTEDRAFT_143019</name>
</gene>
<keyword evidence="9" id="KW-1185">Reference proteome</keyword>
<feature type="transmembrane region" description="Helical" evidence="5">
    <location>
        <begin position="71"/>
        <end position="93"/>
    </location>
</feature>
<sequence length="260" mass="28997">MSWESILSLVCAALSLVSLLSTLCVHCMFPSLLKGGEKPFVNLVVSLLVGEISIFSSAFDIGNGFQCSLLAAFQHFAWLASFSWTAIFSWDIFDTFVRENTVPGRGKLWTGYVIEWGLPALTVAICDILHYFHLFQYDGEYGCWISDPLQLGLSFGLPVAGIVLFNIILYSIVVSKISRTMWMSQNAGQTYSNRQRFILYSKLSSIVGFTCIFGFLANVEVLSFLRYAFMVSAGLCFVCFSFTVSRKTIDVIKSRLSTVT</sequence>
<feature type="transmembrane region" description="Helical" evidence="5">
    <location>
        <begin position="224"/>
        <end position="245"/>
    </location>
</feature>
<keyword evidence="4 5" id="KW-0472">Membrane</keyword>
<name>R7TYL3_CAPTE</name>
<dbReference type="GO" id="GO:0016020">
    <property type="term" value="C:membrane"/>
    <property type="evidence" value="ECO:0007669"/>
    <property type="project" value="UniProtKB-SubCell"/>
</dbReference>
<feature type="transmembrane region" description="Helical" evidence="5">
    <location>
        <begin position="40"/>
        <end position="59"/>
    </location>
</feature>
<reference evidence="7 9" key="2">
    <citation type="journal article" date="2013" name="Nature">
        <title>Insights into bilaterian evolution from three spiralian genomes.</title>
        <authorList>
            <person name="Simakov O."/>
            <person name="Marletaz F."/>
            <person name="Cho S.J."/>
            <person name="Edsinger-Gonzales E."/>
            <person name="Havlak P."/>
            <person name="Hellsten U."/>
            <person name="Kuo D.H."/>
            <person name="Larsson T."/>
            <person name="Lv J."/>
            <person name="Arendt D."/>
            <person name="Savage R."/>
            <person name="Osoegawa K."/>
            <person name="de Jong P."/>
            <person name="Grimwood J."/>
            <person name="Chapman J.A."/>
            <person name="Shapiro H."/>
            <person name="Aerts A."/>
            <person name="Otillar R.P."/>
            <person name="Terry A.Y."/>
            <person name="Boore J.L."/>
            <person name="Grigoriev I.V."/>
            <person name="Lindberg D.R."/>
            <person name="Seaver E.C."/>
            <person name="Weisblat D.A."/>
            <person name="Putnam N.H."/>
            <person name="Rokhsar D.S."/>
        </authorList>
    </citation>
    <scope>NUCLEOTIDE SEQUENCE</scope>
    <source>
        <strain evidence="7 9">I ESC-2004</strain>
    </source>
</reference>
<dbReference type="InterPro" id="IPR017981">
    <property type="entry name" value="GPCR_2-like_7TM"/>
</dbReference>
<dbReference type="EnsemblMetazoa" id="CapteT143019">
    <property type="protein sequence ID" value="CapteP143019"/>
    <property type="gene ID" value="CapteG143019"/>
</dbReference>
<comment type="subcellular location">
    <subcellularLocation>
        <location evidence="1">Membrane</location>
        <topology evidence="1">Multi-pass membrane protein</topology>
    </subcellularLocation>
</comment>
<evidence type="ECO:0000259" key="6">
    <source>
        <dbReference type="PROSITE" id="PS50261"/>
    </source>
</evidence>
<dbReference type="PROSITE" id="PS50261">
    <property type="entry name" value="G_PROTEIN_RECEP_F2_4"/>
    <property type="match status" value="1"/>
</dbReference>
<feature type="transmembrane region" description="Helical" evidence="5">
    <location>
        <begin position="197"/>
        <end position="218"/>
    </location>
</feature>
<dbReference type="OMA" id="CAFRESR"/>
<evidence type="ECO:0000313" key="8">
    <source>
        <dbReference type="EnsemblMetazoa" id="CapteP143019"/>
    </source>
</evidence>
<evidence type="ECO:0000256" key="5">
    <source>
        <dbReference type="SAM" id="Phobius"/>
    </source>
</evidence>
<dbReference type="AlphaFoldDB" id="R7TYL3"/>
<keyword evidence="3 5" id="KW-1133">Transmembrane helix</keyword>
<evidence type="ECO:0000313" key="9">
    <source>
        <dbReference type="Proteomes" id="UP000014760"/>
    </source>
</evidence>
<dbReference type="HOGENOM" id="CLU_002753_3_0_1"/>
<dbReference type="EMBL" id="AMQN01002270">
    <property type="status" value="NOT_ANNOTATED_CDS"/>
    <property type="molecule type" value="Genomic_DNA"/>
</dbReference>
<dbReference type="InterPro" id="IPR053231">
    <property type="entry name" value="GPCR_LN-TM7"/>
</dbReference>